<dbReference type="KEGG" id="vg:40091946"/>
<proteinExistence type="predicted"/>
<dbReference type="Proteomes" id="UP000228763">
    <property type="component" value="Segment"/>
</dbReference>
<evidence type="ECO:0000313" key="2">
    <source>
        <dbReference type="Proteomes" id="UP000228763"/>
    </source>
</evidence>
<name>A0A2D1GP82_9CAUD</name>
<dbReference type="EMBL" id="MF996376">
    <property type="protein sequence ID" value="ATN93859.1"/>
    <property type="molecule type" value="Genomic_DNA"/>
</dbReference>
<keyword evidence="2" id="KW-1185">Reference proteome</keyword>
<protein>
    <submittedName>
        <fullName evidence="1">Uncharacterized protein</fullName>
    </submittedName>
</protein>
<dbReference type="RefSeq" id="YP_009615484.1">
    <property type="nucleotide sequence ID" value="NC_042043.1"/>
</dbReference>
<sequence length="103" mass="11806">MKKLALLAMLFAASVSAKDFNINYDCDYTFDGHEYTEQIEYNAVTEALTIGGKVHGQDFRSVLNYKSRYQFFKNTALIRDRFTGKMLSNSHEITNLQCEIYGA</sequence>
<reference evidence="1 2" key="1">
    <citation type="submission" date="2017-09" db="EMBL/GenBank/DDBJ databases">
        <title>Complete genome sequence analysis of the novel Escherichia coli phage SRT8.</title>
        <authorList>
            <person name="Fan X."/>
            <person name="Zhao K."/>
            <person name="Song S."/>
            <person name="Zhao Z."/>
        </authorList>
    </citation>
    <scope>NUCLEOTIDE SEQUENCE [LARGE SCALE GENOMIC DNA]</scope>
</reference>
<accession>A0A2D1GP82</accession>
<dbReference type="GeneID" id="40091946"/>
<organism evidence="1 2">
    <name type="scientific">Escherichia phage SRT8</name>
    <dbReference type="NCBI Taxonomy" id="2496545"/>
    <lineage>
        <taxon>Viruses</taxon>
        <taxon>Duplodnaviria</taxon>
        <taxon>Heunggongvirae</taxon>
        <taxon>Uroviricota</taxon>
        <taxon>Caudoviricetes</taxon>
        <taxon>Drexlerviridae</taxon>
        <taxon>Tunavirinae</taxon>
        <taxon>Sertoctavirus</taxon>
        <taxon>Sertoctavirus SRT8</taxon>
    </lineage>
</organism>
<evidence type="ECO:0000313" key="1">
    <source>
        <dbReference type="EMBL" id="ATN93859.1"/>
    </source>
</evidence>